<feature type="coiled-coil region" evidence="1">
    <location>
        <begin position="4"/>
        <end position="31"/>
    </location>
</feature>
<evidence type="ECO:0000256" key="1">
    <source>
        <dbReference type="SAM" id="Coils"/>
    </source>
</evidence>
<sequence>METEAEKDRKLEALEAERRRARMLLRAGNELKVHDRQDRVLWDDGLQKGEIDSHFAIAHFFRDDYLEKLKEPGLTDDLGVICFMNLLRMGKQPPTVEPQLQFVANGLVRSCWDHLTYIQKWVLNGWDTNIPAWNKVVEQRGIFLSAMAKAGPDSALTAMLSRLASEYQDDIDERLYVESLSLS</sequence>
<keyword evidence="1" id="KW-0175">Coiled coil</keyword>
<reference evidence="2" key="1">
    <citation type="journal article" date="2019" name="Front. Cell. Infect. Microbiol.">
        <title>Extreme Diversity of Mycoviruses Present in Isolates of Rhizoctonia solani AG2-2 LP From Zoysia japonica From Brazil.</title>
        <authorList>
            <person name="Picarelli M.A.S.C."/>
            <person name="Forgia M."/>
            <person name="Rivas E.B."/>
            <person name="Nerva L."/>
            <person name="Chiapello M."/>
            <person name="Turina M."/>
            <person name="Colariccio A."/>
        </authorList>
    </citation>
    <scope>NUCLEOTIDE SEQUENCE</scope>
    <source>
        <strain evidence="2">BR1</strain>
    </source>
</reference>
<name>A0A5B8HDD0_9VIRU</name>
<protein>
    <submittedName>
        <fullName evidence="2">Uncharacterized protein</fullName>
    </submittedName>
</protein>
<proteinExistence type="predicted"/>
<evidence type="ECO:0000313" key="2">
    <source>
        <dbReference type="EMBL" id="QDW81301.1"/>
    </source>
</evidence>
<organism evidence="2">
    <name type="scientific">Rhizoctonia solani bipartite-like virus 1</name>
    <dbReference type="NCBI Taxonomy" id="2599895"/>
    <lineage>
        <taxon>Viruses</taxon>
        <taxon>Riboviria</taxon>
    </lineage>
</organism>
<dbReference type="EMBL" id="MK492914">
    <property type="protein sequence ID" value="QDW81301.1"/>
    <property type="molecule type" value="Genomic_RNA"/>
</dbReference>
<accession>A0A5B8HDD0</accession>